<dbReference type="EC" id="2.7.1.69" evidence="8"/>
<dbReference type="PROSITE" id="PS51093">
    <property type="entry name" value="PTS_EIIA_TYPE_1"/>
    <property type="match status" value="1"/>
</dbReference>
<evidence type="ECO:0000256" key="1">
    <source>
        <dbReference type="ARBA" id="ARBA00004496"/>
    </source>
</evidence>
<dbReference type="EMBL" id="JXRP01000018">
    <property type="protein sequence ID" value="KIL45282.1"/>
    <property type="molecule type" value="Genomic_DNA"/>
</dbReference>
<feature type="domain" description="PTS EIIA type-1" evidence="7">
    <location>
        <begin position="9"/>
        <end position="113"/>
    </location>
</feature>
<dbReference type="InterPro" id="IPR050890">
    <property type="entry name" value="PTS_EIIA_component"/>
</dbReference>
<organism evidence="8 9">
    <name type="scientific">Jeotgalibacillus soli</name>
    <dbReference type="NCBI Taxonomy" id="889306"/>
    <lineage>
        <taxon>Bacteria</taxon>
        <taxon>Bacillati</taxon>
        <taxon>Bacillota</taxon>
        <taxon>Bacilli</taxon>
        <taxon>Bacillales</taxon>
        <taxon>Caryophanaceae</taxon>
        <taxon>Jeotgalibacillus</taxon>
    </lineage>
</organism>
<evidence type="ECO:0000256" key="3">
    <source>
        <dbReference type="ARBA" id="ARBA00022597"/>
    </source>
</evidence>
<keyword evidence="4 8" id="KW-0808">Transferase</keyword>
<dbReference type="STRING" id="889306.KP78_28260"/>
<protein>
    <submittedName>
        <fullName evidence="8">PTS system, beta-glucoside-specific, IIABC component</fullName>
        <ecNumber evidence="8">2.7.1.69</ecNumber>
    </submittedName>
</protein>
<name>A0A0C2V8J5_9BACL</name>
<keyword evidence="6" id="KW-0418">Kinase</keyword>
<dbReference type="PANTHER" id="PTHR45008">
    <property type="entry name" value="PTS SYSTEM GLUCOSE-SPECIFIC EIIA COMPONENT"/>
    <property type="match status" value="1"/>
</dbReference>
<reference evidence="8 9" key="1">
    <citation type="submission" date="2015-01" db="EMBL/GenBank/DDBJ databases">
        <title>Genome sequencing of Jeotgalibacillus soli.</title>
        <authorList>
            <person name="Goh K.M."/>
            <person name="Chan K.-G."/>
            <person name="Yaakop A.S."/>
            <person name="Ee R."/>
            <person name="Gan H.M."/>
            <person name="Chan C.S."/>
        </authorList>
    </citation>
    <scope>NUCLEOTIDE SEQUENCE [LARGE SCALE GENOMIC DNA]</scope>
    <source>
        <strain evidence="8 9">P9</strain>
    </source>
</reference>
<gene>
    <name evidence="8" type="ORF">KP78_28260</name>
</gene>
<dbReference type="Proteomes" id="UP000031938">
    <property type="component" value="Unassembled WGS sequence"/>
</dbReference>
<dbReference type="PROSITE" id="PS00371">
    <property type="entry name" value="PTS_EIIA_TYPE_1_HIS"/>
    <property type="match status" value="1"/>
</dbReference>
<proteinExistence type="predicted"/>
<dbReference type="SUPFAM" id="SSF51261">
    <property type="entry name" value="Duplicated hybrid motif"/>
    <property type="match status" value="1"/>
</dbReference>
<evidence type="ECO:0000256" key="2">
    <source>
        <dbReference type="ARBA" id="ARBA00022448"/>
    </source>
</evidence>
<dbReference type="AlphaFoldDB" id="A0A0C2V8J5"/>
<evidence type="ECO:0000313" key="9">
    <source>
        <dbReference type="Proteomes" id="UP000031938"/>
    </source>
</evidence>
<keyword evidence="9" id="KW-1185">Reference proteome</keyword>
<dbReference type="PATRIC" id="fig|889306.3.peg.2839"/>
<dbReference type="Pfam" id="PF00358">
    <property type="entry name" value="PTS_EIIA_1"/>
    <property type="match status" value="1"/>
</dbReference>
<accession>A0A0C2V8J5</accession>
<evidence type="ECO:0000313" key="8">
    <source>
        <dbReference type="EMBL" id="KIL45282.1"/>
    </source>
</evidence>
<dbReference type="Gene3D" id="2.70.70.10">
    <property type="entry name" value="Glucose Permease (Domain IIA)"/>
    <property type="match status" value="1"/>
</dbReference>
<dbReference type="PANTHER" id="PTHR45008:SF1">
    <property type="entry name" value="PTS SYSTEM GLUCOSE-SPECIFIC EIIA COMPONENT"/>
    <property type="match status" value="1"/>
</dbReference>
<keyword evidence="3" id="KW-0762">Sugar transport</keyword>
<sequence length="131" mass="13885">MLPLSHVKDAAFSSEALGKGVAIYPTEGKPYAPVNGTISTLFPTGHAIGLISEDGAEILVHVGLDTVQLEGKYFTPIVKQGDEVKAGDLLLEFDIEGFTKSGYEILTPIVVTNSHDFLDVIGIEEGDVRAG</sequence>
<evidence type="ECO:0000256" key="5">
    <source>
        <dbReference type="ARBA" id="ARBA00022683"/>
    </source>
</evidence>
<dbReference type="InterPro" id="IPR011055">
    <property type="entry name" value="Dup_hybrid_motif"/>
</dbReference>
<comment type="caution">
    <text evidence="8">The sequence shown here is derived from an EMBL/GenBank/DDBJ whole genome shotgun (WGS) entry which is preliminary data.</text>
</comment>
<comment type="subcellular location">
    <subcellularLocation>
        <location evidence="1">Cytoplasm</location>
    </subcellularLocation>
</comment>
<keyword evidence="2" id="KW-0813">Transport</keyword>
<evidence type="ECO:0000256" key="6">
    <source>
        <dbReference type="ARBA" id="ARBA00022777"/>
    </source>
</evidence>
<dbReference type="GO" id="GO:0005737">
    <property type="term" value="C:cytoplasm"/>
    <property type="evidence" value="ECO:0007669"/>
    <property type="project" value="UniProtKB-SubCell"/>
</dbReference>
<dbReference type="GO" id="GO:0016301">
    <property type="term" value="F:kinase activity"/>
    <property type="evidence" value="ECO:0007669"/>
    <property type="project" value="UniProtKB-KW"/>
</dbReference>
<evidence type="ECO:0000259" key="7">
    <source>
        <dbReference type="PROSITE" id="PS51093"/>
    </source>
</evidence>
<dbReference type="GO" id="GO:0009401">
    <property type="term" value="P:phosphoenolpyruvate-dependent sugar phosphotransferase system"/>
    <property type="evidence" value="ECO:0007669"/>
    <property type="project" value="UniProtKB-KW"/>
</dbReference>
<dbReference type="FunFam" id="2.70.70.10:FF:000001">
    <property type="entry name" value="PTS system glucose-specific IIA component"/>
    <property type="match status" value="1"/>
</dbReference>
<dbReference type="InterPro" id="IPR001127">
    <property type="entry name" value="PTS_EIIA_1_perm"/>
</dbReference>
<evidence type="ECO:0000256" key="4">
    <source>
        <dbReference type="ARBA" id="ARBA00022679"/>
    </source>
</evidence>
<keyword evidence="5" id="KW-0598">Phosphotransferase system</keyword>
<dbReference type="NCBIfam" id="TIGR00830">
    <property type="entry name" value="PTBA"/>
    <property type="match status" value="1"/>
</dbReference>